<proteinExistence type="predicted"/>
<protein>
    <submittedName>
        <fullName evidence="1">Uncharacterized protein</fullName>
    </submittedName>
</protein>
<accession>A0A5C4VIW7</accession>
<keyword evidence="2" id="KW-1185">Reference proteome</keyword>
<comment type="caution">
    <text evidence="1">The sequence shown here is derived from an EMBL/GenBank/DDBJ whole genome shotgun (WGS) entry which is preliminary data.</text>
</comment>
<reference evidence="1 2" key="1">
    <citation type="submission" date="2019-10" db="EMBL/GenBank/DDBJ databases">
        <title>Nonomuraea sp. nov., isolated from Phyllanthus amarus.</title>
        <authorList>
            <person name="Klykleung N."/>
            <person name="Tanasupawat S."/>
        </authorList>
    </citation>
    <scope>NUCLEOTIDE SEQUENCE [LARGE SCALE GENOMIC DNA]</scope>
    <source>
        <strain evidence="1 2">PA1-10</strain>
    </source>
</reference>
<dbReference type="Proteomes" id="UP000312512">
    <property type="component" value="Unassembled WGS sequence"/>
</dbReference>
<evidence type="ECO:0000313" key="2">
    <source>
        <dbReference type="Proteomes" id="UP000312512"/>
    </source>
</evidence>
<sequence>MSASLAVSFDADVGDAYTPSVLGRAAAVFGAGAAVAQFQVGELATRGAGDGAVEAVPVKIGAARLGIGVLAFLMDDDAHALWASRTCPAGR</sequence>
<evidence type="ECO:0000313" key="1">
    <source>
        <dbReference type="EMBL" id="KAB8189127.1"/>
    </source>
</evidence>
<dbReference type="EMBL" id="VDLX02000021">
    <property type="protein sequence ID" value="KAB8189127.1"/>
    <property type="molecule type" value="Genomic_DNA"/>
</dbReference>
<name>A0A5C4VIW7_9ACTN</name>
<dbReference type="AlphaFoldDB" id="A0A5C4VIW7"/>
<organism evidence="1 2">
    <name type="scientific">Nonomuraea phyllanthi</name>
    <dbReference type="NCBI Taxonomy" id="2219224"/>
    <lineage>
        <taxon>Bacteria</taxon>
        <taxon>Bacillati</taxon>
        <taxon>Actinomycetota</taxon>
        <taxon>Actinomycetes</taxon>
        <taxon>Streptosporangiales</taxon>
        <taxon>Streptosporangiaceae</taxon>
        <taxon>Nonomuraea</taxon>
    </lineage>
</organism>
<gene>
    <name evidence="1" type="ORF">FH608_040465</name>
</gene>